<organism evidence="1">
    <name type="scientific">marine metagenome</name>
    <dbReference type="NCBI Taxonomy" id="408172"/>
    <lineage>
        <taxon>unclassified sequences</taxon>
        <taxon>metagenomes</taxon>
        <taxon>ecological metagenomes</taxon>
    </lineage>
</organism>
<proteinExistence type="predicted"/>
<accession>A0A383APT5</accession>
<dbReference type="EMBL" id="UINC01193827">
    <property type="protein sequence ID" value="SVE09623.1"/>
    <property type="molecule type" value="Genomic_DNA"/>
</dbReference>
<reference evidence="1" key="1">
    <citation type="submission" date="2018-05" db="EMBL/GenBank/DDBJ databases">
        <authorList>
            <person name="Lanie J.A."/>
            <person name="Ng W.-L."/>
            <person name="Kazmierczak K.M."/>
            <person name="Andrzejewski T.M."/>
            <person name="Davidsen T.M."/>
            <person name="Wayne K.J."/>
            <person name="Tettelin H."/>
            <person name="Glass J.I."/>
            <person name="Rusch D."/>
            <person name="Podicherti R."/>
            <person name="Tsui H.-C.T."/>
            <person name="Winkler M.E."/>
        </authorList>
    </citation>
    <scope>NUCLEOTIDE SEQUENCE</scope>
</reference>
<dbReference type="AlphaFoldDB" id="A0A383APT5"/>
<feature type="non-terminal residue" evidence="1">
    <location>
        <position position="1"/>
    </location>
</feature>
<name>A0A383APT5_9ZZZZ</name>
<protein>
    <submittedName>
        <fullName evidence="1">Uncharacterized protein</fullName>
    </submittedName>
</protein>
<sequence>ERGMEELVEWMEEDLQVRRIEASESIEAIPEIRTD</sequence>
<evidence type="ECO:0000313" key="1">
    <source>
        <dbReference type="EMBL" id="SVE09623.1"/>
    </source>
</evidence>
<gene>
    <name evidence="1" type="ORF">METZ01_LOCUS462477</name>
</gene>